<dbReference type="PANTHER" id="PTHR16110">
    <property type="entry name" value="TBC1 DOMAIN FAMILY MEMBER 19"/>
    <property type="match status" value="1"/>
</dbReference>
<dbReference type="SUPFAM" id="SSF47923">
    <property type="entry name" value="Ypt/Rab-GAP domain of gyp1p"/>
    <property type="match status" value="1"/>
</dbReference>
<dbReference type="InterPro" id="IPR042507">
    <property type="entry name" value="TBC1D19"/>
</dbReference>
<evidence type="ECO:0000313" key="3">
    <source>
        <dbReference type="EMBL" id="KAK9832957.1"/>
    </source>
</evidence>
<dbReference type="Proteomes" id="UP001438707">
    <property type="component" value="Unassembled WGS sequence"/>
</dbReference>
<dbReference type="EMBL" id="JALJOS010000011">
    <property type="protein sequence ID" value="KAK9832957.1"/>
    <property type="molecule type" value="Genomic_DNA"/>
</dbReference>
<dbReference type="InterPro" id="IPR035969">
    <property type="entry name" value="Rab-GAP_TBC_sf"/>
</dbReference>
<protein>
    <recommendedName>
        <fullName evidence="2">Rab-GAP TBC domain-containing protein</fullName>
    </recommendedName>
</protein>
<reference evidence="3 4" key="1">
    <citation type="journal article" date="2024" name="Nat. Commun.">
        <title>Phylogenomics reveals the evolutionary origins of lichenization in chlorophyte algae.</title>
        <authorList>
            <person name="Puginier C."/>
            <person name="Libourel C."/>
            <person name="Otte J."/>
            <person name="Skaloud P."/>
            <person name="Haon M."/>
            <person name="Grisel S."/>
            <person name="Petersen M."/>
            <person name="Berrin J.G."/>
            <person name="Delaux P.M."/>
            <person name="Dal Grande F."/>
            <person name="Keller J."/>
        </authorList>
    </citation>
    <scope>NUCLEOTIDE SEQUENCE [LARGE SCALE GENOMIC DNA]</scope>
    <source>
        <strain evidence="3 4">SAG 2145</strain>
    </source>
</reference>
<evidence type="ECO:0000259" key="2">
    <source>
        <dbReference type="PROSITE" id="PS50086"/>
    </source>
</evidence>
<evidence type="ECO:0000313" key="4">
    <source>
        <dbReference type="Proteomes" id="UP001438707"/>
    </source>
</evidence>
<evidence type="ECO:0000256" key="1">
    <source>
        <dbReference type="SAM" id="MobiDB-lite"/>
    </source>
</evidence>
<dbReference type="PANTHER" id="PTHR16110:SF1">
    <property type="entry name" value="TBC1 DOMAIN FAMILY MEMBER 19"/>
    <property type="match status" value="1"/>
</dbReference>
<feature type="domain" description="Rab-GAP TBC" evidence="2">
    <location>
        <begin position="367"/>
        <end position="587"/>
    </location>
</feature>
<proteinExistence type="predicted"/>
<sequence length="639" mass="69606">MIWQTAGQTSAQAVLKAATKELLEADPDYWRARQRIKAQVCHLEGAPDELEASIIELLTADDGANLIRNKAFGLSQGLLQPLQPIPANVIQPPATAKDCYPTLPAGLDAWQRFIVSRLHHLRARAGVPLAGKQQDLQKHQRKVAKDGLTAAQRIGLARATPPPATPSVPPVQQLWQLPQATPPSPTKGSGSSSLYRPKDLYEPLRQLLISPPPADTDKSAVNLSYGHEQARHTASGSHAAASGSTLTPRRASASVPGGSAAMDAVMGSLSNLKSGPDATTRKAASTKLPTDGEAKTAGGGHCRTLAEDLAYTWQDLQEQFQALAPHVRQVGVDDECDLGFKQERGEEGEAVLAGASIPAIRAFLCNGAPGHLRLRLWMAALGHTSSHMAGPQGRFEGLCRQVELRPLFTDLLVEDDINMISNQEQFFVFEETIRAVLLAFSRDPLLVGACQERPFPNVNGMGRHGQTHGVYPPSGVLPFRGMAFWVAPLCYLSQDPKEIYSMAMTLFCRHWSRLLSFTPARHPAALPCLAATFHLLVHEAEPQVTKHIESLGITPLQLVLPWLLNAFADQLPVDQLLLLWDRIIAQDSLLPLPMLALAVFVFRREVLLAARSANEVVDTMHDMSYMKVVPLLQAIIFSR</sequence>
<dbReference type="AlphaFoldDB" id="A0AAW1RGR7"/>
<dbReference type="Gene3D" id="1.10.472.80">
    <property type="entry name" value="Ypt/Rab-GAP domain of gyp1p, domain 3"/>
    <property type="match status" value="1"/>
</dbReference>
<feature type="region of interest" description="Disordered" evidence="1">
    <location>
        <begin position="271"/>
        <end position="299"/>
    </location>
</feature>
<feature type="compositionally biased region" description="Low complexity" evidence="1">
    <location>
        <begin position="232"/>
        <end position="245"/>
    </location>
</feature>
<dbReference type="InterPro" id="IPR000195">
    <property type="entry name" value="Rab-GAP-TBC_dom"/>
</dbReference>
<name>A0AAW1RGR7_9CHLO</name>
<organism evidence="3 4">
    <name type="scientific">Apatococcus lobatus</name>
    <dbReference type="NCBI Taxonomy" id="904363"/>
    <lineage>
        <taxon>Eukaryota</taxon>
        <taxon>Viridiplantae</taxon>
        <taxon>Chlorophyta</taxon>
        <taxon>core chlorophytes</taxon>
        <taxon>Trebouxiophyceae</taxon>
        <taxon>Chlorellales</taxon>
        <taxon>Chlorellaceae</taxon>
        <taxon>Apatococcus</taxon>
    </lineage>
</organism>
<dbReference type="SMART" id="SM00164">
    <property type="entry name" value="TBC"/>
    <property type="match status" value="1"/>
</dbReference>
<dbReference type="Pfam" id="PF00566">
    <property type="entry name" value="RabGAP-TBC"/>
    <property type="match status" value="1"/>
</dbReference>
<dbReference type="PROSITE" id="PS50086">
    <property type="entry name" value="TBC_RABGAP"/>
    <property type="match status" value="1"/>
</dbReference>
<keyword evidence="4" id="KW-1185">Reference proteome</keyword>
<gene>
    <name evidence="3" type="ORF">WJX74_002801</name>
</gene>
<accession>A0AAW1RGR7</accession>
<feature type="region of interest" description="Disordered" evidence="1">
    <location>
        <begin position="177"/>
        <end position="196"/>
    </location>
</feature>
<feature type="region of interest" description="Disordered" evidence="1">
    <location>
        <begin position="227"/>
        <end position="259"/>
    </location>
</feature>
<comment type="caution">
    <text evidence="3">The sequence shown here is derived from an EMBL/GenBank/DDBJ whole genome shotgun (WGS) entry which is preliminary data.</text>
</comment>